<gene>
    <name evidence="2" type="ORF">RR45_GL000872</name>
    <name evidence="3" type="ORF">SAMN02746068_00412</name>
</gene>
<dbReference type="EMBL" id="JXJT01000002">
    <property type="protein sequence ID" value="PCS04557.1"/>
    <property type="molecule type" value="Genomic_DNA"/>
</dbReference>
<protein>
    <recommendedName>
        <fullName evidence="6">DUF3397 domain-containing protein</fullName>
    </recommendedName>
</protein>
<dbReference type="OrthoDB" id="2242795at2"/>
<dbReference type="EMBL" id="FPKS01000002">
    <property type="protein sequence ID" value="SFZ71489.1"/>
    <property type="molecule type" value="Genomic_DNA"/>
</dbReference>
<dbReference type="AlphaFoldDB" id="A0A1K2H6J4"/>
<reference evidence="2 5" key="1">
    <citation type="submission" date="2014-12" db="EMBL/GenBank/DDBJ databases">
        <title>Draft genome sequences of 10 type strains of Lactococcus.</title>
        <authorList>
            <person name="Sun Z."/>
            <person name="Zhong Z."/>
            <person name="Liu W."/>
            <person name="Zhang W."/>
            <person name="Zhang H."/>
        </authorList>
    </citation>
    <scope>NUCLEOTIDE SEQUENCE [LARGE SCALE GENOMIC DNA]</scope>
    <source>
        <strain evidence="2 5">DSM 22330</strain>
    </source>
</reference>
<evidence type="ECO:0000313" key="2">
    <source>
        <dbReference type="EMBL" id="PCS04557.1"/>
    </source>
</evidence>
<evidence type="ECO:0000313" key="3">
    <source>
        <dbReference type="EMBL" id="SFZ71489.1"/>
    </source>
</evidence>
<proteinExistence type="predicted"/>
<dbReference type="Proteomes" id="UP000185655">
    <property type="component" value="Unassembled WGS sequence"/>
</dbReference>
<name>A0A1K2H6J4_9LACT</name>
<accession>A0A1K2H6J4</accession>
<keyword evidence="1" id="KW-0472">Membrane</keyword>
<evidence type="ECO:0000256" key="1">
    <source>
        <dbReference type="SAM" id="Phobius"/>
    </source>
</evidence>
<dbReference type="Pfam" id="PF11877">
    <property type="entry name" value="DUF3397"/>
    <property type="match status" value="1"/>
</dbReference>
<keyword evidence="1" id="KW-1133">Transmembrane helix</keyword>
<evidence type="ECO:0000313" key="5">
    <source>
        <dbReference type="Proteomes" id="UP000218979"/>
    </source>
</evidence>
<keyword evidence="5" id="KW-1185">Reference proteome</keyword>
<dbReference type="InterPro" id="IPR024515">
    <property type="entry name" value="DUF3397"/>
</dbReference>
<feature type="transmembrane region" description="Helical" evidence="1">
    <location>
        <begin position="31"/>
        <end position="50"/>
    </location>
</feature>
<reference evidence="3 4" key="2">
    <citation type="submission" date="2016-11" db="EMBL/GenBank/DDBJ databases">
        <authorList>
            <person name="Jaros S."/>
            <person name="Januszkiewicz K."/>
            <person name="Wedrychowicz H."/>
        </authorList>
    </citation>
    <scope>NUCLEOTIDE SEQUENCE [LARGE SCALE GENOMIC DNA]</scope>
    <source>
        <strain evidence="3 4">DSM 22330</strain>
    </source>
</reference>
<organism evidence="3 4">
    <name type="scientific">Pseudolactococcus chungangensis CAU 28 = DSM 22330</name>
    <dbReference type="NCBI Taxonomy" id="1122154"/>
    <lineage>
        <taxon>Bacteria</taxon>
        <taxon>Bacillati</taxon>
        <taxon>Bacillota</taxon>
        <taxon>Bacilli</taxon>
        <taxon>Lactobacillales</taxon>
        <taxon>Streptococcaceae</taxon>
        <taxon>Pseudolactococcus</taxon>
    </lineage>
</organism>
<dbReference type="Proteomes" id="UP000218979">
    <property type="component" value="Unassembled WGS sequence"/>
</dbReference>
<feature type="transmembrane region" description="Helical" evidence="1">
    <location>
        <begin position="6"/>
        <end position="24"/>
    </location>
</feature>
<evidence type="ECO:0008006" key="6">
    <source>
        <dbReference type="Google" id="ProtNLM"/>
    </source>
</evidence>
<feature type="transmembrane region" description="Helical" evidence="1">
    <location>
        <begin position="62"/>
        <end position="81"/>
    </location>
</feature>
<keyword evidence="1" id="KW-0812">Transmembrane</keyword>
<feature type="transmembrane region" description="Helical" evidence="1">
    <location>
        <begin position="93"/>
        <end position="114"/>
    </location>
</feature>
<evidence type="ECO:0000313" key="4">
    <source>
        <dbReference type="Proteomes" id="UP000185655"/>
    </source>
</evidence>
<dbReference type="RefSeq" id="WP_072353447.1">
    <property type="nucleotide sequence ID" value="NZ_FPKS01000002.1"/>
</dbReference>
<sequence length="116" mass="14025">MLMKLLITLYPIIIFTLIAVFFNFFKIRKHLPFNVPDVATFFLIFGLHYFSRQVTHVSILPYFLLLVSTLALILLLLDLFYYREFSAKKFLHFFWRVTFFMTLLLYICMVFVIFTN</sequence>